<dbReference type="RefSeq" id="WP_112332704.1">
    <property type="nucleotide sequence ID" value="NZ_QLYR01000004.1"/>
</dbReference>
<evidence type="ECO:0000313" key="2">
    <source>
        <dbReference type="EMBL" id="RAQ28782.1"/>
    </source>
</evidence>
<keyword evidence="1" id="KW-0812">Transmembrane</keyword>
<keyword evidence="1" id="KW-0472">Membrane</keyword>
<evidence type="ECO:0000256" key="1">
    <source>
        <dbReference type="SAM" id="Phobius"/>
    </source>
</evidence>
<keyword evidence="3" id="KW-1185">Reference proteome</keyword>
<proteinExistence type="predicted"/>
<gene>
    <name evidence="2" type="ORF">DPQ25_08305</name>
</gene>
<organism evidence="2 3">
    <name type="scientific">Hydrogeniiclostridium mannosilyticum</name>
    <dbReference type="NCBI Taxonomy" id="2764322"/>
    <lineage>
        <taxon>Bacteria</taxon>
        <taxon>Bacillati</taxon>
        <taxon>Bacillota</taxon>
        <taxon>Clostridia</taxon>
        <taxon>Eubacteriales</taxon>
        <taxon>Acutalibacteraceae</taxon>
        <taxon>Hydrogeniiclostridium</taxon>
    </lineage>
</organism>
<protein>
    <submittedName>
        <fullName evidence="2">Uncharacterized protein</fullName>
    </submittedName>
</protein>
<keyword evidence="1" id="KW-1133">Transmembrane helix</keyword>
<sequence length="109" mass="11465">MNILLCVAILAGVAALAVYYRPRKVEGRALCALPAFQAAVILLGGGGSPAYLLLQAALAAVVLGCGLVVLHRERVRAAFQARRRAEATGRHTAKAPARLKEGCPRKFCA</sequence>
<dbReference type="EMBL" id="QLYR01000004">
    <property type="protein sequence ID" value="RAQ28782.1"/>
    <property type="molecule type" value="Genomic_DNA"/>
</dbReference>
<evidence type="ECO:0000313" key="3">
    <source>
        <dbReference type="Proteomes" id="UP000249377"/>
    </source>
</evidence>
<comment type="caution">
    <text evidence="2">The sequence shown here is derived from an EMBL/GenBank/DDBJ whole genome shotgun (WGS) entry which is preliminary data.</text>
</comment>
<name>A0A328UD21_9FIRM</name>
<dbReference type="Proteomes" id="UP000249377">
    <property type="component" value="Unassembled WGS sequence"/>
</dbReference>
<reference evidence="2 3" key="1">
    <citation type="submission" date="2018-06" db="EMBL/GenBank/DDBJ databases">
        <title>Noncontiguous genome sequence of Ruminococcaceae bacterium ASD2818.</title>
        <authorList>
            <person name="Chaplin A.V."/>
            <person name="Sokolova S.R."/>
            <person name="Kochetkova T.O."/>
            <person name="Goltsov A.Y."/>
            <person name="Trofimov D.Y."/>
            <person name="Efimov B.A."/>
        </authorList>
    </citation>
    <scope>NUCLEOTIDE SEQUENCE [LARGE SCALE GENOMIC DNA]</scope>
    <source>
        <strain evidence="2 3">ASD2818</strain>
    </source>
</reference>
<accession>A0A328UD21</accession>
<feature type="transmembrane region" description="Helical" evidence="1">
    <location>
        <begin position="50"/>
        <end position="70"/>
    </location>
</feature>
<dbReference type="AlphaFoldDB" id="A0A328UD21"/>